<evidence type="ECO:0000256" key="2">
    <source>
        <dbReference type="SAM" id="SignalP"/>
    </source>
</evidence>
<gene>
    <name evidence="3" type="ORF">F904_00946</name>
</gene>
<feature type="signal peptide" evidence="2">
    <location>
        <begin position="1"/>
        <end position="22"/>
    </location>
</feature>
<dbReference type="PROSITE" id="PS51257">
    <property type="entry name" value="PROKAR_LIPOPROTEIN"/>
    <property type="match status" value="1"/>
</dbReference>
<proteinExistence type="predicted"/>
<protein>
    <submittedName>
        <fullName evidence="3">Uncharacterized protein</fullName>
    </submittedName>
</protein>
<keyword evidence="1" id="KW-0812">Transmembrane</keyword>
<dbReference type="PATRIC" id="fig|1217703.3.peg.912"/>
<feature type="transmembrane region" description="Helical" evidence="1">
    <location>
        <begin position="202"/>
        <end position="221"/>
    </location>
</feature>
<name>N9MVY8_9GAMM</name>
<dbReference type="RefSeq" id="WP_005185593.1">
    <property type="nucleotide sequence ID" value="NZ_JAKZFU010000003.1"/>
</dbReference>
<keyword evidence="2" id="KW-0732">Signal</keyword>
<evidence type="ECO:0000313" key="3">
    <source>
        <dbReference type="EMBL" id="ENW94034.1"/>
    </source>
</evidence>
<accession>N9MVY8</accession>
<evidence type="ECO:0000256" key="1">
    <source>
        <dbReference type="SAM" id="Phobius"/>
    </source>
</evidence>
<dbReference type="Proteomes" id="UP000013261">
    <property type="component" value="Unassembled WGS sequence"/>
</dbReference>
<feature type="chain" id="PRO_5004147145" evidence="2">
    <location>
        <begin position="23"/>
        <end position="230"/>
    </location>
</feature>
<keyword evidence="4" id="KW-1185">Reference proteome</keyword>
<dbReference type="AlphaFoldDB" id="N9MVY8"/>
<dbReference type="EMBL" id="APRL01000010">
    <property type="protein sequence ID" value="ENW94034.1"/>
    <property type="molecule type" value="Genomic_DNA"/>
</dbReference>
<comment type="caution">
    <text evidence="3">The sequence shown here is derived from an EMBL/GenBank/DDBJ whole genome shotgun (WGS) entry which is preliminary data.</text>
</comment>
<sequence>MYKILSLFLVTSCLGLSGCATTLLDQTFPKESTQTTSITLKQDQIIALGQAVQNQTEQGLVFIGKDFNYLMTDGSAQLLTLLNAIPAEQRSLTSPSPLVLMMEDPNHFSGVLQIRYNTRMVDLDQKQKELLKSLGFRQNFDLIQNQQTAPYPYINVFFKGQLYQGLDHKKIQQKLAQPYPILLQQQITTTTKHPVKRATHMVLYPLAMAFDVITVTPILIWSDMRGDFNK</sequence>
<reference evidence="3 4" key="1">
    <citation type="submission" date="2013-02" db="EMBL/GenBank/DDBJ databases">
        <title>The Genome Sequence of Acinetobacter sp. ANC 4105.</title>
        <authorList>
            <consortium name="The Broad Institute Genome Sequencing Platform"/>
            <consortium name="The Broad Institute Genome Sequencing Center for Infectious Disease"/>
            <person name="Cerqueira G."/>
            <person name="Feldgarden M."/>
            <person name="Courvalin P."/>
            <person name="Perichon B."/>
            <person name="Grillot-Courvalin C."/>
            <person name="Clermont D."/>
            <person name="Rocha E."/>
            <person name="Yoon E.-J."/>
            <person name="Nemec A."/>
            <person name="Walker B."/>
            <person name="Young S.K."/>
            <person name="Zeng Q."/>
            <person name="Gargeya S."/>
            <person name="Fitzgerald M."/>
            <person name="Haas B."/>
            <person name="Abouelleil A."/>
            <person name="Alvarado L."/>
            <person name="Arachchi H.M."/>
            <person name="Berlin A.M."/>
            <person name="Chapman S.B."/>
            <person name="Dewar J."/>
            <person name="Goldberg J."/>
            <person name="Griggs A."/>
            <person name="Gujja S."/>
            <person name="Hansen M."/>
            <person name="Howarth C."/>
            <person name="Imamovic A."/>
            <person name="Larimer J."/>
            <person name="McCowan C."/>
            <person name="Murphy C."/>
            <person name="Neiman D."/>
            <person name="Pearson M."/>
            <person name="Priest M."/>
            <person name="Roberts A."/>
            <person name="Saif S."/>
            <person name="Shea T."/>
            <person name="Sisk P."/>
            <person name="Sykes S."/>
            <person name="Wortman J."/>
            <person name="Nusbaum C."/>
            <person name="Birren B."/>
        </authorList>
    </citation>
    <scope>NUCLEOTIDE SEQUENCE [LARGE SCALE GENOMIC DNA]</scope>
    <source>
        <strain evidence="3 4">ANC 4105</strain>
    </source>
</reference>
<keyword evidence="1" id="KW-1133">Transmembrane helix</keyword>
<organism evidence="3 4">
    <name type="scientific">Acinetobacter dispersus</name>
    <dbReference type="NCBI Taxonomy" id="70348"/>
    <lineage>
        <taxon>Bacteria</taxon>
        <taxon>Pseudomonadati</taxon>
        <taxon>Pseudomonadota</taxon>
        <taxon>Gammaproteobacteria</taxon>
        <taxon>Moraxellales</taxon>
        <taxon>Moraxellaceae</taxon>
        <taxon>Acinetobacter</taxon>
    </lineage>
</organism>
<keyword evidence="1" id="KW-0472">Membrane</keyword>
<dbReference type="OrthoDB" id="6705843at2"/>
<dbReference type="HOGENOM" id="CLU_104928_0_0_6"/>
<evidence type="ECO:0000313" key="4">
    <source>
        <dbReference type="Proteomes" id="UP000013261"/>
    </source>
</evidence>
<dbReference type="eggNOG" id="ENOG502ZZKY">
    <property type="taxonomic scope" value="Bacteria"/>
</dbReference>